<dbReference type="PROSITE" id="PS00107">
    <property type="entry name" value="PROTEIN_KINASE_ATP"/>
    <property type="match status" value="1"/>
</dbReference>
<dbReference type="CDD" id="cd14014">
    <property type="entry name" value="STKc_PknB_like"/>
    <property type="match status" value="1"/>
</dbReference>
<evidence type="ECO:0000256" key="9">
    <source>
        <dbReference type="PROSITE-ProRule" id="PRU10141"/>
    </source>
</evidence>
<evidence type="ECO:0000256" key="1">
    <source>
        <dbReference type="ARBA" id="ARBA00012513"/>
    </source>
</evidence>
<dbReference type="InterPro" id="IPR017441">
    <property type="entry name" value="Protein_kinase_ATP_BS"/>
</dbReference>
<evidence type="ECO:0000256" key="3">
    <source>
        <dbReference type="ARBA" id="ARBA00022679"/>
    </source>
</evidence>
<evidence type="ECO:0000256" key="4">
    <source>
        <dbReference type="ARBA" id="ARBA00022741"/>
    </source>
</evidence>
<dbReference type="EMBL" id="QGGU01000009">
    <property type="protein sequence ID" value="PWK48563.1"/>
    <property type="molecule type" value="Genomic_DNA"/>
</dbReference>
<comment type="caution">
    <text evidence="12">The sequence shown here is derived from an EMBL/GenBank/DDBJ whole genome shotgun (WGS) entry which is preliminary data.</text>
</comment>
<reference evidence="12 13" key="1">
    <citation type="submission" date="2018-05" db="EMBL/GenBank/DDBJ databases">
        <title>Genomic Encyclopedia of Type Strains, Phase IV (KMG-IV): sequencing the most valuable type-strain genomes for metagenomic binning, comparative biology and taxonomic classification.</title>
        <authorList>
            <person name="Goeker M."/>
        </authorList>
    </citation>
    <scope>NUCLEOTIDE SEQUENCE [LARGE SCALE GENOMIC DNA]</scope>
    <source>
        <strain evidence="12 13">DSM 25350</strain>
    </source>
</reference>
<evidence type="ECO:0000256" key="2">
    <source>
        <dbReference type="ARBA" id="ARBA00022527"/>
    </source>
</evidence>
<feature type="domain" description="Protein kinase" evidence="11">
    <location>
        <begin position="11"/>
        <end position="272"/>
    </location>
</feature>
<sequence length="602" mass="67731">MIKTDTQLGKFKVKHLIGKGGMADIYLAEDTLLGREVAIKVLPPEMAQNQDWIARFNQEVLATANLFHPNIVTVYDVGQEKDIHFYVMEYLPNGDLKQRIEQGLSIHLSLQYLKQIAEALRYAHKKGFIHRDIKPENILFDEDGHAKLTDLGIAKAIKDSQIITNSRQSIGSPRYISPEQAQGGAVDERSDIYSLGIVFYEMLTGSVPYDDDDALTIALCHINQSIPELPTMLGQYQDFIYAMLAKSKEDRFSSAEQLLDAIEQLEQGREFILDEFYQARVKNQPDVLNFESISESFDNSSTSRTKWLIILLLISVSGIGFWQKETVTDTVSNSYTYITTFFTSNTADTNSPSGVLQIETKPSGALVYLNGKMMGETPYFGQSVPTGVHKLRLVHPLFADYNVDVEINSNQVSSQQYELIKGIGNLNINSQPSGATIEVNGKKIKQKTPYIVKELMSGSHQLFLSKNHLAAELTIDVYHGKERPINITLKPGLMAFYPNNWISIKQLYSNAESLIKLNQLSSPTGNNAEEAYLAILKADPEQQKAKKKLVELGNKHWQLAQRAANKRNLRATKQHLEHSKRLLNKDYSESAARSLLLKARSQ</sequence>
<dbReference type="InterPro" id="IPR013229">
    <property type="entry name" value="PEGA"/>
</dbReference>
<evidence type="ECO:0000256" key="7">
    <source>
        <dbReference type="ARBA" id="ARBA00047899"/>
    </source>
</evidence>
<proteinExistence type="predicted"/>
<keyword evidence="5 12" id="KW-0418">Kinase</keyword>
<dbReference type="InterPro" id="IPR011009">
    <property type="entry name" value="Kinase-like_dom_sf"/>
</dbReference>
<dbReference type="Gene3D" id="1.10.510.10">
    <property type="entry name" value="Transferase(Phosphotransferase) domain 1"/>
    <property type="match status" value="1"/>
</dbReference>
<dbReference type="FunFam" id="1.10.510.10:FF:000021">
    <property type="entry name" value="Serine/threonine protein kinase"/>
    <property type="match status" value="1"/>
</dbReference>
<dbReference type="PROSITE" id="PS50011">
    <property type="entry name" value="PROTEIN_KINASE_DOM"/>
    <property type="match status" value="1"/>
</dbReference>
<dbReference type="AlphaFoldDB" id="A0A316FJV1"/>
<evidence type="ECO:0000256" key="8">
    <source>
        <dbReference type="ARBA" id="ARBA00048679"/>
    </source>
</evidence>
<protein>
    <recommendedName>
        <fullName evidence="1">non-specific serine/threonine protein kinase</fullName>
        <ecNumber evidence="1">2.7.11.1</ecNumber>
    </recommendedName>
</protein>
<feature type="binding site" evidence="9">
    <location>
        <position position="40"/>
    </location>
    <ligand>
        <name>ATP</name>
        <dbReference type="ChEBI" id="CHEBI:30616"/>
    </ligand>
</feature>
<keyword evidence="3" id="KW-0808">Transferase</keyword>
<accession>A0A316FJV1</accession>
<evidence type="ECO:0000256" key="10">
    <source>
        <dbReference type="SAM" id="Coils"/>
    </source>
</evidence>
<dbReference type="InterPro" id="IPR000719">
    <property type="entry name" value="Prot_kinase_dom"/>
</dbReference>
<dbReference type="GO" id="GO:0005524">
    <property type="term" value="F:ATP binding"/>
    <property type="evidence" value="ECO:0007669"/>
    <property type="project" value="UniProtKB-UniRule"/>
</dbReference>
<dbReference type="GO" id="GO:0004674">
    <property type="term" value="F:protein serine/threonine kinase activity"/>
    <property type="evidence" value="ECO:0007669"/>
    <property type="project" value="UniProtKB-KW"/>
</dbReference>
<dbReference type="SMART" id="SM00220">
    <property type="entry name" value="S_TKc"/>
    <property type="match status" value="1"/>
</dbReference>
<feature type="coiled-coil region" evidence="10">
    <location>
        <begin position="245"/>
        <end position="275"/>
    </location>
</feature>
<keyword evidence="4 9" id="KW-0547">Nucleotide-binding</keyword>
<dbReference type="RefSeq" id="WP_109764234.1">
    <property type="nucleotide sequence ID" value="NZ_QGGU01000009.1"/>
</dbReference>
<keyword evidence="6 9" id="KW-0067">ATP-binding</keyword>
<dbReference type="Pfam" id="PF08308">
    <property type="entry name" value="PEGA"/>
    <property type="match status" value="2"/>
</dbReference>
<evidence type="ECO:0000256" key="6">
    <source>
        <dbReference type="ARBA" id="ARBA00022840"/>
    </source>
</evidence>
<keyword evidence="10" id="KW-0175">Coiled coil</keyword>
<comment type="catalytic activity">
    <reaction evidence="8">
        <text>L-seryl-[protein] + ATP = O-phospho-L-seryl-[protein] + ADP + H(+)</text>
        <dbReference type="Rhea" id="RHEA:17989"/>
        <dbReference type="Rhea" id="RHEA-COMP:9863"/>
        <dbReference type="Rhea" id="RHEA-COMP:11604"/>
        <dbReference type="ChEBI" id="CHEBI:15378"/>
        <dbReference type="ChEBI" id="CHEBI:29999"/>
        <dbReference type="ChEBI" id="CHEBI:30616"/>
        <dbReference type="ChEBI" id="CHEBI:83421"/>
        <dbReference type="ChEBI" id="CHEBI:456216"/>
        <dbReference type="EC" id="2.7.11.1"/>
    </reaction>
</comment>
<keyword evidence="2 12" id="KW-0723">Serine/threonine-protein kinase</keyword>
<evidence type="ECO:0000256" key="5">
    <source>
        <dbReference type="ARBA" id="ARBA00022777"/>
    </source>
</evidence>
<comment type="catalytic activity">
    <reaction evidence="7">
        <text>L-threonyl-[protein] + ATP = O-phospho-L-threonyl-[protein] + ADP + H(+)</text>
        <dbReference type="Rhea" id="RHEA:46608"/>
        <dbReference type="Rhea" id="RHEA-COMP:11060"/>
        <dbReference type="Rhea" id="RHEA-COMP:11605"/>
        <dbReference type="ChEBI" id="CHEBI:15378"/>
        <dbReference type="ChEBI" id="CHEBI:30013"/>
        <dbReference type="ChEBI" id="CHEBI:30616"/>
        <dbReference type="ChEBI" id="CHEBI:61977"/>
        <dbReference type="ChEBI" id="CHEBI:456216"/>
        <dbReference type="EC" id="2.7.11.1"/>
    </reaction>
</comment>
<dbReference type="InterPro" id="IPR008271">
    <property type="entry name" value="Ser/Thr_kinase_AS"/>
</dbReference>
<dbReference type="Pfam" id="PF00069">
    <property type="entry name" value="Pkinase"/>
    <property type="match status" value="1"/>
</dbReference>
<dbReference type="PANTHER" id="PTHR43289:SF34">
    <property type="entry name" value="SERINE_THREONINE-PROTEIN KINASE YBDM-RELATED"/>
    <property type="match status" value="1"/>
</dbReference>
<name>A0A316FJV1_9GAMM</name>
<evidence type="ECO:0000313" key="12">
    <source>
        <dbReference type="EMBL" id="PWK48563.1"/>
    </source>
</evidence>
<dbReference type="OrthoDB" id="9801841at2"/>
<evidence type="ECO:0000259" key="11">
    <source>
        <dbReference type="PROSITE" id="PS50011"/>
    </source>
</evidence>
<gene>
    <name evidence="12" type="ORF">C8D97_109114</name>
</gene>
<dbReference type="EC" id="2.7.11.1" evidence="1"/>
<evidence type="ECO:0000313" key="13">
    <source>
        <dbReference type="Proteomes" id="UP000245790"/>
    </source>
</evidence>
<dbReference type="SUPFAM" id="SSF56112">
    <property type="entry name" value="Protein kinase-like (PK-like)"/>
    <property type="match status" value="1"/>
</dbReference>
<dbReference type="PANTHER" id="PTHR43289">
    <property type="entry name" value="MITOGEN-ACTIVATED PROTEIN KINASE KINASE KINASE 20-RELATED"/>
    <property type="match status" value="1"/>
</dbReference>
<dbReference type="FunFam" id="3.30.200.20:FF:000035">
    <property type="entry name" value="Serine/threonine protein kinase Stk1"/>
    <property type="match status" value="1"/>
</dbReference>
<organism evidence="12 13">
    <name type="scientific">Pleionea mediterranea</name>
    <dbReference type="NCBI Taxonomy" id="523701"/>
    <lineage>
        <taxon>Bacteria</taxon>
        <taxon>Pseudomonadati</taxon>
        <taxon>Pseudomonadota</taxon>
        <taxon>Gammaproteobacteria</taxon>
        <taxon>Oceanospirillales</taxon>
        <taxon>Pleioneaceae</taxon>
        <taxon>Pleionea</taxon>
    </lineage>
</organism>
<keyword evidence="13" id="KW-1185">Reference proteome</keyword>
<dbReference type="Gene3D" id="3.30.200.20">
    <property type="entry name" value="Phosphorylase Kinase, domain 1"/>
    <property type="match status" value="1"/>
</dbReference>
<dbReference type="Proteomes" id="UP000245790">
    <property type="component" value="Unassembled WGS sequence"/>
</dbReference>
<dbReference type="PROSITE" id="PS00108">
    <property type="entry name" value="PROTEIN_KINASE_ST"/>
    <property type="match status" value="1"/>
</dbReference>